<dbReference type="EMBL" id="FOUB01000078">
    <property type="protein sequence ID" value="SFM97936.1"/>
    <property type="molecule type" value="Genomic_DNA"/>
</dbReference>
<keyword evidence="2" id="KW-1185">Reference proteome</keyword>
<evidence type="ECO:0000313" key="1">
    <source>
        <dbReference type="EMBL" id="SFM97936.1"/>
    </source>
</evidence>
<reference evidence="2" key="1">
    <citation type="submission" date="2016-10" db="EMBL/GenBank/DDBJ databases">
        <authorList>
            <person name="Varghese N."/>
            <person name="Submissions S."/>
        </authorList>
    </citation>
    <scope>NUCLEOTIDE SEQUENCE [LARGE SCALE GENOMIC DNA]</scope>
    <source>
        <strain evidence="2">Nm44</strain>
    </source>
</reference>
<evidence type="ECO:0000313" key="2">
    <source>
        <dbReference type="Proteomes" id="UP000183287"/>
    </source>
</evidence>
<proteinExistence type="predicted"/>
<protein>
    <submittedName>
        <fullName evidence="1">Uncharacterized protein</fullName>
    </submittedName>
</protein>
<sequence>MAIDNMLADGLRSALDDGDVNVRGGLVRIGFSNMPSETDTA</sequence>
<dbReference type="RefSeq" id="WP_256212185.1">
    <property type="nucleotide sequence ID" value="NZ_FOUB01000078.1"/>
</dbReference>
<dbReference type="AlphaFoldDB" id="A0A1I4V9R2"/>
<gene>
    <name evidence="1" type="ORF">SAMN05421863_107810</name>
</gene>
<organism evidence="1 2">
    <name type="scientific">Nitrosomonas communis</name>
    <dbReference type="NCBI Taxonomy" id="44574"/>
    <lineage>
        <taxon>Bacteria</taxon>
        <taxon>Pseudomonadati</taxon>
        <taxon>Pseudomonadota</taxon>
        <taxon>Betaproteobacteria</taxon>
        <taxon>Nitrosomonadales</taxon>
        <taxon>Nitrosomonadaceae</taxon>
        <taxon>Nitrosomonas</taxon>
    </lineage>
</organism>
<name>A0A1I4V9R2_9PROT</name>
<dbReference type="Proteomes" id="UP000183287">
    <property type="component" value="Unassembled WGS sequence"/>
</dbReference>
<accession>A0A1I4V9R2</accession>